<comment type="caution">
    <text evidence="7">The sequence shown here is derived from an EMBL/GenBank/DDBJ whole genome shotgun (WGS) entry which is preliminary data.</text>
</comment>
<dbReference type="EMBL" id="JBAMMX010000007">
    <property type="protein sequence ID" value="KAK6937162.1"/>
    <property type="molecule type" value="Genomic_DNA"/>
</dbReference>
<dbReference type="Proteomes" id="UP001370490">
    <property type="component" value="Unassembled WGS sequence"/>
</dbReference>
<feature type="region of interest" description="Disordered" evidence="5">
    <location>
        <begin position="159"/>
        <end position="200"/>
    </location>
</feature>
<dbReference type="SUPFAM" id="SSF101941">
    <property type="entry name" value="NAC domain"/>
    <property type="match status" value="1"/>
</dbReference>
<evidence type="ECO:0000313" key="7">
    <source>
        <dbReference type="EMBL" id="KAK6937162.1"/>
    </source>
</evidence>
<evidence type="ECO:0000259" key="6">
    <source>
        <dbReference type="PROSITE" id="PS51005"/>
    </source>
</evidence>
<reference evidence="7 8" key="1">
    <citation type="submission" date="2023-12" db="EMBL/GenBank/DDBJ databases">
        <title>A high-quality genome assembly for Dillenia turbinata (Dilleniales).</title>
        <authorList>
            <person name="Chanderbali A."/>
        </authorList>
    </citation>
    <scope>NUCLEOTIDE SEQUENCE [LARGE SCALE GENOMIC DNA]</scope>
    <source>
        <strain evidence="7">LSX21</strain>
        <tissue evidence="7">Leaf</tissue>
    </source>
</reference>
<feature type="domain" description="NAC" evidence="6">
    <location>
        <begin position="24"/>
        <end position="178"/>
    </location>
</feature>
<keyword evidence="2" id="KW-0238">DNA-binding</keyword>
<name>A0AAN8VWQ7_9MAGN</name>
<keyword evidence="3" id="KW-0804">Transcription</keyword>
<evidence type="ECO:0000256" key="3">
    <source>
        <dbReference type="ARBA" id="ARBA00023163"/>
    </source>
</evidence>
<dbReference type="Gene3D" id="2.170.150.80">
    <property type="entry name" value="NAC domain"/>
    <property type="match status" value="1"/>
</dbReference>
<proteinExistence type="predicted"/>
<evidence type="ECO:0000256" key="1">
    <source>
        <dbReference type="ARBA" id="ARBA00023015"/>
    </source>
</evidence>
<keyword evidence="8" id="KW-1185">Reference proteome</keyword>
<organism evidence="7 8">
    <name type="scientific">Dillenia turbinata</name>
    <dbReference type="NCBI Taxonomy" id="194707"/>
    <lineage>
        <taxon>Eukaryota</taxon>
        <taxon>Viridiplantae</taxon>
        <taxon>Streptophyta</taxon>
        <taxon>Embryophyta</taxon>
        <taxon>Tracheophyta</taxon>
        <taxon>Spermatophyta</taxon>
        <taxon>Magnoliopsida</taxon>
        <taxon>eudicotyledons</taxon>
        <taxon>Gunneridae</taxon>
        <taxon>Pentapetalae</taxon>
        <taxon>Dilleniales</taxon>
        <taxon>Dilleniaceae</taxon>
        <taxon>Dillenia</taxon>
    </lineage>
</organism>
<gene>
    <name evidence="7" type="ORF">RJ641_034192</name>
</gene>
<keyword evidence="1" id="KW-0805">Transcription regulation</keyword>
<evidence type="ECO:0000256" key="5">
    <source>
        <dbReference type="SAM" id="MobiDB-lite"/>
    </source>
</evidence>
<accession>A0AAN8VWQ7</accession>
<evidence type="ECO:0000313" key="8">
    <source>
        <dbReference type="Proteomes" id="UP001370490"/>
    </source>
</evidence>
<dbReference type="GO" id="GO:0003677">
    <property type="term" value="F:DNA binding"/>
    <property type="evidence" value="ECO:0007669"/>
    <property type="project" value="UniProtKB-KW"/>
</dbReference>
<dbReference type="PANTHER" id="PTHR31719">
    <property type="entry name" value="NAC TRANSCRIPTION FACTOR 56"/>
    <property type="match status" value="1"/>
</dbReference>
<dbReference type="PROSITE" id="PS51005">
    <property type="entry name" value="NAC"/>
    <property type="match status" value="1"/>
</dbReference>
<keyword evidence="4" id="KW-0539">Nucleus</keyword>
<evidence type="ECO:0000256" key="4">
    <source>
        <dbReference type="ARBA" id="ARBA00023242"/>
    </source>
</evidence>
<evidence type="ECO:0000256" key="2">
    <source>
        <dbReference type="ARBA" id="ARBA00023125"/>
    </source>
</evidence>
<sequence>MSSLEYKDANFAKQLCRPFDFKSIPVGYRFCPTSNELIIHYLQKKINGEPLPPNKIIEVNVYDYHPQVLTVLYKYAGEKEWYFFSSRKRKYQNGRRPNRSAGGHGFWTNWIMHEYRVAPDPCAPSSAHSNPMMTMIGALLFWMQLDAFILYKIYEKSTKKDNKKGDENGEEIAEIVPPPEPMSKQPQPALEKNGFRRQEQSTSNMIINSPNEAFKDQFQLFNHQHKFHDYGSFMMLKQNNNGSPSLPSFPQNNFHHPPRLAYHEKDSCPFPSFLRNNSHDQPSTSHNVDSAVLSIDEVPDVDVSWIGAVNFDSLDYCSKDEL</sequence>
<protein>
    <submittedName>
        <fullName evidence="7">NAC domain</fullName>
    </submittedName>
</protein>
<dbReference type="GO" id="GO:0006355">
    <property type="term" value="P:regulation of DNA-templated transcription"/>
    <property type="evidence" value="ECO:0007669"/>
    <property type="project" value="InterPro"/>
</dbReference>
<dbReference type="InterPro" id="IPR003441">
    <property type="entry name" value="NAC-dom"/>
</dbReference>
<dbReference type="AlphaFoldDB" id="A0AAN8VWQ7"/>
<dbReference type="PANTHER" id="PTHR31719:SF179">
    <property type="entry name" value="OS08G0148400 PROTEIN"/>
    <property type="match status" value="1"/>
</dbReference>
<dbReference type="Pfam" id="PF02365">
    <property type="entry name" value="NAM"/>
    <property type="match status" value="1"/>
</dbReference>
<dbReference type="InterPro" id="IPR036093">
    <property type="entry name" value="NAC_dom_sf"/>
</dbReference>